<dbReference type="EMBL" id="GBRH01279105">
    <property type="protein sequence ID" value="JAD18790.1"/>
    <property type="molecule type" value="Transcribed_RNA"/>
</dbReference>
<accession>A0A0A8Y192</accession>
<evidence type="ECO:0000313" key="1">
    <source>
        <dbReference type="EMBL" id="JAD18790.1"/>
    </source>
</evidence>
<dbReference type="AlphaFoldDB" id="A0A0A8Y192"/>
<protein>
    <submittedName>
        <fullName evidence="1">Uncharacterized protein</fullName>
    </submittedName>
</protein>
<name>A0A0A8Y192_ARUDO</name>
<sequence>MISCCSECLSRNSRKGSYCVDIPKKYLQSYKEGC</sequence>
<reference evidence="1" key="2">
    <citation type="journal article" date="2015" name="Data Brief">
        <title>Shoot transcriptome of the giant reed, Arundo donax.</title>
        <authorList>
            <person name="Barrero R.A."/>
            <person name="Guerrero F.D."/>
            <person name="Moolhuijzen P."/>
            <person name="Goolsby J.A."/>
            <person name="Tidwell J."/>
            <person name="Bellgard S.E."/>
            <person name="Bellgard M.I."/>
        </authorList>
    </citation>
    <scope>NUCLEOTIDE SEQUENCE</scope>
    <source>
        <tissue evidence="1">Shoot tissue taken approximately 20 cm above the soil surface</tissue>
    </source>
</reference>
<reference evidence="1" key="1">
    <citation type="submission" date="2014-09" db="EMBL/GenBank/DDBJ databases">
        <authorList>
            <person name="Magalhaes I.L.F."/>
            <person name="Oliveira U."/>
            <person name="Santos F.R."/>
            <person name="Vidigal T.H.D.A."/>
            <person name="Brescovit A.D."/>
            <person name="Santos A.J."/>
        </authorList>
    </citation>
    <scope>NUCLEOTIDE SEQUENCE</scope>
    <source>
        <tissue evidence="1">Shoot tissue taken approximately 20 cm above the soil surface</tissue>
    </source>
</reference>
<organism evidence="1">
    <name type="scientific">Arundo donax</name>
    <name type="common">Giant reed</name>
    <name type="synonym">Donax arundinaceus</name>
    <dbReference type="NCBI Taxonomy" id="35708"/>
    <lineage>
        <taxon>Eukaryota</taxon>
        <taxon>Viridiplantae</taxon>
        <taxon>Streptophyta</taxon>
        <taxon>Embryophyta</taxon>
        <taxon>Tracheophyta</taxon>
        <taxon>Spermatophyta</taxon>
        <taxon>Magnoliopsida</taxon>
        <taxon>Liliopsida</taxon>
        <taxon>Poales</taxon>
        <taxon>Poaceae</taxon>
        <taxon>PACMAD clade</taxon>
        <taxon>Arundinoideae</taxon>
        <taxon>Arundineae</taxon>
        <taxon>Arundo</taxon>
    </lineage>
</organism>
<proteinExistence type="predicted"/>